<feature type="transmembrane region" description="Helical" evidence="12">
    <location>
        <begin position="175"/>
        <end position="194"/>
    </location>
</feature>
<dbReference type="Pfam" id="PF02355">
    <property type="entry name" value="SecD_SecF_C"/>
    <property type="match status" value="1"/>
</dbReference>
<keyword evidence="15" id="KW-1185">Reference proteome</keyword>
<evidence type="ECO:0000256" key="9">
    <source>
        <dbReference type="ARBA" id="ARBA00059018"/>
    </source>
</evidence>
<keyword evidence="6 12" id="KW-1133">Transmembrane helix</keyword>
<feature type="transmembrane region" description="Helical" evidence="12">
    <location>
        <begin position="225"/>
        <end position="243"/>
    </location>
</feature>
<dbReference type="FunFam" id="1.20.1640.10:FF:000024">
    <property type="entry name" value="Multifunctional fusion protein"/>
    <property type="match status" value="1"/>
</dbReference>
<reference evidence="15" key="1">
    <citation type="submission" date="2016-07" db="EMBL/GenBank/DDBJ databases">
        <authorList>
            <person name="Florea S."/>
            <person name="Webb J.S."/>
            <person name="Jaromczyk J."/>
            <person name="Schardl C.L."/>
        </authorList>
    </citation>
    <scope>NUCLEOTIDE SEQUENCE [LARGE SCALE GENOMIC DNA]</scope>
    <source>
        <strain evidence="15">Z6</strain>
    </source>
</reference>
<keyword evidence="3 12" id="KW-1003">Cell membrane</keyword>
<evidence type="ECO:0000256" key="2">
    <source>
        <dbReference type="ARBA" id="ARBA00022448"/>
    </source>
</evidence>
<evidence type="ECO:0000256" key="3">
    <source>
        <dbReference type="ARBA" id="ARBA00022475"/>
    </source>
</evidence>
<keyword evidence="7 12" id="KW-0811">Translocation</keyword>
<dbReference type="Proteomes" id="UP000093514">
    <property type="component" value="Unassembled WGS sequence"/>
</dbReference>
<feature type="transmembrane region" description="Helical" evidence="12">
    <location>
        <begin position="146"/>
        <end position="169"/>
    </location>
</feature>
<evidence type="ECO:0000256" key="11">
    <source>
        <dbReference type="ARBA" id="ARBA00061053"/>
    </source>
</evidence>
<dbReference type="GO" id="GO:0065002">
    <property type="term" value="P:intracellular protein transmembrane transport"/>
    <property type="evidence" value="ECO:0007669"/>
    <property type="project" value="UniProtKB-UniRule"/>
</dbReference>
<dbReference type="InterPro" id="IPR022645">
    <property type="entry name" value="SecD/SecF_bac"/>
</dbReference>
<dbReference type="EMBL" id="LWDV01000010">
    <property type="protein sequence ID" value="OCL25150.1"/>
    <property type="molecule type" value="Genomic_DNA"/>
</dbReference>
<dbReference type="PANTHER" id="PTHR30081:SF8">
    <property type="entry name" value="PROTEIN TRANSLOCASE SUBUNIT SECF"/>
    <property type="match status" value="1"/>
</dbReference>
<dbReference type="GO" id="GO:0005886">
    <property type="term" value="C:plasma membrane"/>
    <property type="evidence" value="ECO:0007669"/>
    <property type="project" value="UniProtKB-SubCell"/>
</dbReference>
<dbReference type="InterPro" id="IPR048634">
    <property type="entry name" value="SecD_SecF_C"/>
</dbReference>
<evidence type="ECO:0000256" key="12">
    <source>
        <dbReference type="HAMAP-Rule" id="MF_01464"/>
    </source>
</evidence>
<dbReference type="InterPro" id="IPR055344">
    <property type="entry name" value="SecD_SecF_C_bact"/>
</dbReference>
<dbReference type="InterPro" id="IPR022813">
    <property type="entry name" value="SecD/SecF_arch_bac"/>
</dbReference>
<comment type="similarity">
    <text evidence="11">In the N-terminal section; belongs to the SecD/SecF family. SecD subfamily.</text>
</comment>
<evidence type="ECO:0000313" key="14">
    <source>
        <dbReference type="EMBL" id="OCL25150.1"/>
    </source>
</evidence>
<evidence type="ECO:0000256" key="8">
    <source>
        <dbReference type="ARBA" id="ARBA00023136"/>
    </source>
</evidence>
<dbReference type="SUPFAM" id="SSF82866">
    <property type="entry name" value="Multidrug efflux transporter AcrB transmembrane domain"/>
    <property type="match status" value="1"/>
</dbReference>
<evidence type="ECO:0000256" key="1">
    <source>
        <dbReference type="ARBA" id="ARBA00004651"/>
    </source>
</evidence>
<dbReference type="Pfam" id="PF07549">
    <property type="entry name" value="Sec_GG"/>
    <property type="match status" value="1"/>
</dbReference>
<dbReference type="GO" id="GO:0015450">
    <property type="term" value="F:protein-transporting ATPase activity"/>
    <property type="evidence" value="ECO:0007669"/>
    <property type="project" value="InterPro"/>
</dbReference>
<evidence type="ECO:0000256" key="7">
    <source>
        <dbReference type="ARBA" id="ARBA00023010"/>
    </source>
</evidence>
<feature type="domain" description="Protein export membrane protein SecD/SecF C-terminal" evidence="13">
    <location>
        <begin position="101"/>
        <end position="277"/>
    </location>
</feature>
<protein>
    <recommendedName>
        <fullName evidence="12">Protein-export membrane protein SecF</fullName>
    </recommendedName>
</protein>
<dbReference type="OrthoDB" id="9805019at2"/>
<comment type="similarity">
    <text evidence="10">In the C-terminal section; belongs to the SecD/SecF family. SecF subfamily.</text>
</comment>
<evidence type="ECO:0000256" key="10">
    <source>
        <dbReference type="ARBA" id="ARBA00060856"/>
    </source>
</evidence>
<sequence length="282" mass="31148">MDIIGKRRLWMSISGIIILAGLISILFQGMNLGIDFAGGTIIEFTFYKGVTNNEIRDTLGEFGLTKAPKIQQTEDGVLIRMEELPASKITAIEEKIEAKYSGKMQRTEKVGGTIGKELRNKAFWALLLAALAIVAYISMRFEFRFAIAAILALLHDVLIVLGVFSLLQIEINSPFVAALLTIVGYSINDTIVIFDRIREKMRTAKKETFAQLNNEAIVETLPRSINTSLTTLLPILAILFLGGTTIQNFMLALLVGVLSGTYSSIFVASPILVEWDERKSAK</sequence>
<feature type="transmembrane region" description="Helical" evidence="12">
    <location>
        <begin position="249"/>
        <end position="273"/>
    </location>
</feature>
<dbReference type="PRINTS" id="PR01755">
    <property type="entry name" value="SECFTRNLCASE"/>
</dbReference>
<dbReference type="HAMAP" id="MF_01464_B">
    <property type="entry name" value="SecF_B"/>
    <property type="match status" value="1"/>
</dbReference>
<keyword evidence="4 12" id="KW-0812">Transmembrane</keyword>
<dbReference type="Gene3D" id="1.20.1640.10">
    <property type="entry name" value="Multidrug efflux transporter AcrB transmembrane domain"/>
    <property type="match status" value="1"/>
</dbReference>
<dbReference type="InterPro" id="IPR022646">
    <property type="entry name" value="SecD/SecF_CS"/>
</dbReference>
<evidence type="ECO:0000256" key="4">
    <source>
        <dbReference type="ARBA" id="ARBA00022692"/>
    </source>
</evidence>
<comment type="subunit">
    <text evidence="12">Forms a complex with SecD. Part of the essential Sec protein translocation apparatus which comprises SecA, SecYEG and auxiliary proteins SecDF. Other proteins may also be involved.</text>
</comment>
<comment type="subcellular location">
    <subcellularLocation>
        <location evidence="1 12">Cell membrane</location>
        <topology evidence="1 12">Multi-pass membrane protein</topology>
    </subcellularLocation>
</comment>
<evidence type="ECO:0000259" key="13">
    <source>
        <dbReference type="Pfam" id="PF02355"/>
    </source>
</evidence>
<comment type="similarity">
    <text evidence="12">Belongs to the SecD/SecF family. SecF subfamily.</text>
</comment>
<feature type="transmembrane region" description="Helical" evidence="12">
    <location>
        <begin position="9"/>
        <end position="27"/>
    </location>
</feature>
<keyword evidence="5 12" id="KW-0653">Protein transport</keyword>
<dbReference type="InterPro" id="IPR005665">
    <property type="entry name" value="SecF_bac"/>
</dbReference>
<evidence type="ECO:0000313" key="15">
    <source>
        <dbReference type="Proteomes" id="UP000093514"/>
    </source>
</evidence>
<feature type="transmembrane region" description="Helical" evidence="12">
    <location>
        <begin position="122"/>
        <end position="139"/>
    </location>
</feature>
<name>A0A1C0A4T0_9FIRM</name>
<keyword evidence="2 12" id="KW-0813">Transport</keyword>
<dbReference type="NCBIfam" id="TIGR00916">
    <property type="entry name" value="2A0604s01"/>
    <property type="match status" value="1"/>
</dbReference>
<organism evidence="14 15">
    <name type="scientific">Orenia metallireducens</name>
    <dbReference type="NCBI Taxonomy" id="1413210"/>
    <lineage>
        <taxon>Bacteria</taxon>
        <taxon>Bacillati</taxon>
        <taxon>Bacillota</taxon>
        <taxon>Clostridia</taxon>
        <taxon>Halanaerobiales</taxon>
        <taxon>Halobacteroidaceae</taxon>
        <taxon>Orenia</taxon>
    </lineage>
</organism>
<accession>A0A1C0A4T0</accession>
<comment type="caution">
    <text evidence="14">The sequence shown here is derived from an EMBL/GenBank/DDBJ whole genome shotgun (WGS) entry which is preliminary data.</text>
</comment>
<comment type="function">
    <text evidence="9 12">Part of the Sec protein translocase complex. Interacts with the SecYEG preprotein conducting channel. SecDF uses the proton motive force (PMF) to complete protein translocation after the ATP-dependent function of SecA.</text>
</comment>
<reference evidence="14 15" key="2">
    <citation type="submission" date="2016-08" db="EMBL/GenBank/DDBJ databases">
        <title>Orenia metallireducens sp. nov. strain Z6, a Novel Metal-reducing Firmicute from the Deep Subsurface.</title>
        <authorList>
            <person name="Maxim B.I."/>
            <person name="Kenneth K."/>
            <person name="Flynn T.M."/>
            <person name="Oloughlin E.J."/>
            <person name="Locke R.A."/>
            <person name="Weber J.R."/>
            <person name="Egan S.M."/>
            <person name="Mackie R.I."/>
            <person name="Cann I.K."/>
        </authorList>
    </citation>
    <scope>NUCLEOTIDE SEQUENCE [LARGE SCALE GENOMIC DNA]</scope>
    <source>
        <strain evidence="14 15">Z6</strain>
    </source>
</reference>
<proteinExistence type="inferred from homology"/>
<evidence type="ECO:0000256" key="6">
    <source>
        <dbReference type="ARBA" id="ARBA00022989"/>
    </source>
</evidence>
<dbReference type="GO" id="GO:0043952">
    <property type="term" value="P:protein transport by the Sec complex"/>
    <property type="evidence" value="ECO:0007669"/>
    <property type="project" value="UniProtKB-UniRule"/>
</dbReference>
<dbReference type="GO" id="GO:0006605">
    <property type="term" value="P:protein targeting"/>
    <property type="evidence" value="ECO:0007669"/>
    <property type="project" value="UniProtKB-UniRule"/>
</dbReference>
<gene>
    <name evidence="12" type="primary">secF</name>
    <name evidence="14" type="ORF">U472_12285</name>
</gene>
<dbReference type="AlphaFoldDB" id="A0A1C0A4T0"/>
<dbReference type="PANTHER" id="PTHR30081">
    <property type="entry name" value="PROTEIN-EXPORT MEMBRANE PROTEIN SEC"/>
    <property type="match status" value="1"/>
</dbReference>
<dbReference type="NCBIfam" id="TIGR00966">
    <property type="entry name" value="transloc_SecF"/>
    <property type="match status" value="1"/>
</dbReference>
<keyword evidence="8 12" id="KW-0472">Membrane</keyword>
<evidence type="ECO:0000256" key="5">
    <source>
        <dbReference type="ARBA" id="ARBA00022927"/>
    </source>
</evidence>